<organism evidence="2 3">
    <name type="scientific">Tepidiforma flava</name>
    <dbReference type="NCBI Taxonomy" id="3004094"/>
    <lineage>
        <taxon>Bacteria</taxon>
        <taxon>Bacillati</taxon>
        <taxon>Chloroflexota</taxon>
        <taxon>Tepidiformia</taxon>
        <taxon>Tepidiformales</taxon>
        <taxon>Tepidiformaceae</taxon>
        <taxon>Tepidiforma</taxon>
    </lineage>
</organism>
<protein>
    <submittedName>
        <fullName evidence="2">Uncharacterized protein</fullName>
    </submittedName>
</protein>
<evidence type="ECO:0000313" key="3">
    <source>
        <dbReference type="Proteomes" id="UP001212803"/>
    </source>
</evidence>
<evidence type="ECO:0000313" key="2">
    <source>
        <dbReference type="EMBL" id="WBL35924.1"/>
    </source>
</evidence>
<reference evidence="2 3" key="1">
    <citation type="journal article" date="2023" name="ISME J.">
        <title>Thermophilic Dehalococcoidia with unusual traits shed light on an unexpected past.</title>
        <authorList>
            <person name="Palmer M."/>
            <person name="Covington J.K."/>
            <person name="Zhou E.M."/>
            <person name="Thomas S.C."/>
            <person name="Habib N."/>
            <person name="Seymour C.O."/>
            <person name="Lai D."/>
            <person name="Johnston J."/>
            <person name="Hashimi A."/>
            <person name="Jiao J.Y."/>
            <person name="Muok A.R."/>
            <person name="Liu L."/>
            <person name="Xian W.D."/>
            <person name="Zhi X.Y."/>
            <person name="Li M.M."/>
            <person name="Silva L.P."/>
            <person name="Bowen B.P."/>
            <person name="Louie K."/>
            <person name="Briegel A."/>
            <person name="Pett-Ridge J."/>
            <person name="Weber P.K."/>
            <person name="Tocheva E.I."/>
            <person name="Woyke T."/>
            <person name="Northen T.R."/>
            <person name="Mayali X."/>
            <person name="Li W.J."/>
            <person name="Hedlund B.P."/>
        </authorList>
    </citation>
    <scope>NUCLEOTIDE SEQUENCE [LARGE SCALE GENOMIC DNA]</scope>
    <source>
        <strain evidence="2 3">YIM 72310</strain>
    </source>
</reference>
<gene>
    <name evidence="2" type="ORF">O0235_14310</name>
</gene>
<feature type="region of interest" description="Disordered" evidence="1">
    <location>
        <begin position="1"/>
        <end position="33"/>
    </location>
</feature>
<dbReference type="EMBL" id="CP115149">
    <property type="protein sequence ID" value="WBL35924.1"/>
    <property type="molecule type" value="Genomic_DNA"/>
</dbReference>
<dbReference type="Proteomes" id="UP001212803">
    <property type="component" value="Chromosome"/>
</dbReference>
<dbReference type="RefSeq" id="WP_270056449.1">
    <property type="nucleotide sequence ID" value="NZ_CP115149.1"/>
</dbReference>
<proteinExistence type="predicted"/>
<name>A0ABY7M5Z2_9CHLR</name>
<dbReference type="InterPro" id="IPR046766">
    <property type="entry name" value="Bact_hydrolase"/>
</dbReference>
<keyword evidence="3" id="KW-1185">Reference proteome</keyword>
<dbReference type="Pfam" id="PF20603">
    <property type="entry name" value="Bact_hydrolase"/>
    <property type="match status" value="1"/>
</dbReference>
<accession>A0ABY7M5Z2</accession>
<evidence type="ECO:0000256" key="1">
    <source>
        <dbReference type="SAM" id="MobiDB-lite"/>
    </source>
</evidence>
<sequence>MTEPRRRILIPGDRAQAAPPNAGDSAPPAEGCDCPQLDPADWDGVESDWSDITFLRASVKALAGVPVGFDAARAALFARAGALGLQVPDDAMLLIGEGKFSRPLLLEVEGDAPASKEVVRPGGLAFSRLIEAPWGELAKAARRLRDEAGERYGRPPAAIYAWYLTCRSCSRERNFETLLVAHYPA</sequence>